<dbReference type="Proteomes" id="UP000250088">
    <property type="component" value="Chromosome"/>
</dbReference>
<evidence type="ECO:0000313" key="2">
    <source>
        <dbReference type="Proteomes" id="UP000250088"/>
    </source>
</evidence>
<sequence>MIGAGLGTVGLAQTAAAWEDTDPTEIRDVRKSDEVQAILDELDYNGSIAANAVEKRVDSDLPAEEDVAITTYRAELDAGTLYYVALETPIAIFNFDRDGAELSKRARQRIDERFHGLPTDSNVSIHARDGTVSVRRTATEAERERVLSKISSDEHDNAVVVAESGLDGFVVNLVYADDGEVESVGVYTAVPETDVALETEALDEEIDLTVEFVETTTLEDEILPQMNGCGGICLDCAESIIFEILGRCRWCTSVCYVGMTPQGAVGCIGCVLLFCSSLLTTTNCALCADCID</sequence>
<keyword evidence="2" id="KW-1185">Reference proteome</keyword>
<protein>
    <submittedName>
        <fullName evidence="1">Uncharacterized protein</fullName>
    </submittedName>
</protein>
<dbReference type="KEGG" id="naj:B1756_12045"/>
<accession>A0A2Z2HW09</accession>
<dbReference type="AlphaFoldDB" id="A0A2Z2HW09"/>
<name>A0A2Z2HW09_9EURY</name>
<dbReference type="RefSeq" id="WP_086888757.1">
    <property type="nucleotide sequence ID" value="NZ_CP019893.1"/>
</dbReference>
<dbReference type="GeneID" id="32894820"/>
<gene>
    <name evidence="1" type="ORF">B1756_12045</name>
</gene>
<proteinExistence type="predicted"/>
<evidence type="ECO:0000313" key="1">
    <source>
        <dbReference type="EMBL" id="ARS90385.1"/>
    </source>
</evidence>
<dbReference type="EMBL" id="CP019893">
    <property type="protein sequence ID" value="ARS90385.1"/>
    <property type="molecule type" value="Genomic_DNA"/>
</dbReference>
<reference evidence="2" key="1">
    <citation type="submission" date="2017-02" db="EMBL/GenBank/DDBJ databases">
        <title>Natronthermophilus aegyptiacus gen. nov.,sp. nov., an aerobic, extremely halophilic alkalithermophilic archaeon isolated from the athalassohaline Wadi An Natrun, Egypt.</title>
        <authorList>
            <person name="Zhao B."/>
        </authorList>
    </citation>
    <scope>NUCLEOTIDE SEQUENCE [LARGE SCALE GENOMIC DNA]</scope>
    <source>
        <strain evidence="2">JW/NM-HA 15</strain>
    </source>
</reference>
<organism evidence="1 2">
    <name type="scientific">Natrarchaeobaculum aegyptiacum</name>
    <dbReference type="NCBI Taxonomy" id="745377"/>
    <lineage>
        <taxon>Archaea</taxon>
        <taxon>Methanobacteriati</taxon>
        <taxon>Methanobacteriota</taxon>
        <taxon>Stenosarchaea group</taxon>
        <taxon>Halobacteria</taxon>
        <taxon>Halobacteriales</taxon>
        <taxon>Natrialbaceae</taxon>
        <taxon>Natrarchaeobaculum</taxon>
    </lineage>
</organism>